<keyword evidence="1" id="KW-1133">Transmembrane helix</keyword>
<dbReference type="RefSeq" id="WP_127789494.1">
    <property type="nucleotide sequence ID" value="NZ_SACL01000009.1"/>
</dbReference>
<keyword evidence="3" id="KW-1185">Reference proteome</keyword>
<dbReference type="InterPro" id="IPR046513">
    <property type="entry name" value="DUF6691"/>
</dbReference>
<accession>A0A437M222</accession>
<dbReference type="Pfam" id="PF20398">
    <property type="entry name" value="DUF6691"/>
    <property type="match status" value="1"/>
</dbReference>
<protein>
    <submittedName>
        <fullName evidence="2">YeeE/YedE family protein</fullName>
    </submittedName>
</protein>
<name>A0A437M222_9PROT</name>
<feature type="transmembrane region" description="Helical" evidence="1">
    <location>
        <begin position="41"/>
        <end position="61"/>
    </location>
</feature>
<evidence type="ECO:0000313" key="3">
    <source>
        <dbReference type="Proteomes" id="UP000282957"/>
    </source>
</evidence>
<dbReference type="EMBL" id="SACL01000009">
    <property type="protein sequence ID" value="RVT91747.1"/>
    <property type="molecule type" value="Genomic_DNA"/>
</dbReference>
<feature type="transmembrane region" description="Helical" evidence="1">
    <location>
        <begin position="107"/>
        <end position="131"/>
    </location>
</feature>
<sequence>MPTILPALAAGALFGLGLIVSGMANPAKVLAFLDIAGEWDPSLAFVMGGAIPVAALGFALAKRRAAPLCAPAFSPPTKQGLDARLLGGAALFGIGWGLAGFCPGPALASFAFAGWKALLFVAAMLLGMAAFGRLSRPAPGPAPR</sequence>
<feature type="transmembrane region" description="Helical" evidence="1">
    <location>
        <begin position="81"/>
        <end position="101"/>
    </location>
</feature>
<evidence type="ECO:0000313" key="2">
    <source>
        <dbReference type="EMBL" id="RVT91747.1"/>
    </source>
</evidence>
<comment type="caution">
    <text evidence="2">The sequence shown here is derived from an EMBL/GenBank/DDBJ whole genome shotgun (WGS) entry which is preliminary data.</text>
</comment>
<dbReference type="OrthoDB" id="9790409at2"/>
<gene>
    <name evidence="2" type="ORF">EOD42_20725</name>
</gene>
<dbReference type="AlphaFoldDB" id="A0A437M222"/>
<dbReference type="Proteomes" id="UP000282957">
    <property type="component" value="Unassembled WGS sequence"/>
</dbReference>
<reference evidence="2 3" key="1">
    <citation type="submission" date="2019-01" db="EMBL/GenBank/DDBJ databases">
        <authorList>
            <person name="Chen W.-M."/>
        </authorList>
    </citation>
    <scope>NUCLEOTIDE SEQUENCE [LARGE SCALE GENOMIC DNA]</scope>
    <source>
        <strain evidence="2 3">CCP-6</strain>
    </source>
</reference>
<keyword evidence="1" id="KW-0472">Membrane</keyword>
<evidence type="ECO:0000256" key="1">
    <source>
        <dbReference type="SAM" id="Phobius"/>
    </source>
</evidence>
<keyword evidence="1" id="KW-0812">Transmembrane</keyword>
<organism evidence="2 3">
    <name type="scientific">Rhodovarius crocodyli</name>
    <dbReference type="NCBI Taxonomy" id="1979269"/>
    <lineage>
        <taxon>Bacteria</taxon>
        <taxon>Pseudomonadati</taxon>
        <taxon>Pseudomonadota</taxon>
        <taxon>Alphaproteobacteria</taxon>
        <taxon>Acetobacterales</taxon>
        <taxon>Roseomonadaceae</taxon>
        <taxon>Rhodovarius</taxon>
    </lineage>
</organism>
<proteinExistence type="predicted"/>